<dbReference type="SMART" id="SM00636">
    <property type="entry name" value="Glyco_18"/>
    <property type="match status" value="1"/>
</dbReference>
<keyword evidence="4" id="KW-0624">Polysaccharide degradation</keyword>
<gene>
    <name evidence="9" type="ORF">JFN88_01250</name>
</gene>
<keyword evidence="10" id="KW-1185">Reference proteome</keyword>
<dbReference type="Pfam" id="PF00704">
    <property type="entry name" value="Glyco_hydro_18"/>
    <property type="match status" value="1"/>
</dbReference>
<dbReference type="GO" id="GO:0006032">
    <property type="term" value="P:chitin catabolic process"/>
    <property type="evidence" value="ECO:0007669"/>
    <property type="project" value="UniProtKB-KW"/>
</dbReference>
<dbReference type="InterPro" id="IPR008999">
    <property type="entry name" value="Actin-crosslinking"/>
</dbReference>
<dbReference type="AlphaFoldDB" id="A0A934J428"/>
<dbReference type="InterPro" id="IPR011583">
    <property type="entry name" value="Chitinase_II/V-like_cat"/>
</dbReference>
<dbReference type="InterPro" id="IPR017853">
    <property type="entry name" value="GH"/>
</dbReference>
<dbReference type="InterPro" id="IPR029070">
    <property type="entry name" value="Chitinase_insertion_sf"/>
</dbReference>
<dbReference type="Gene3D" id="2.80.10.50">
    <property type="match status" value="1"/>
</dbReference>
<dbReference type="SUPFAM" id="SSF54556">
    <property type="entry name" value="Chitinase insertion domain"/>
    <property type="match status" value="1"/>
</dbReference>
<evidence type="ECO:0000313" key="9">
    <source>
        <dbReference type="EMBL" id="MBJ6359947.1"/>
    </source>
</evidence>
<dbReference type="InterPro" id="IPR001579">
    <property type="entry name" value="Glyco_hydro_18_chit_AS"/>
</dbReference>
<keyword evidence="4" id="KW-0119">Carbohydrate metabolism</keyword>
<dbReference type="GO" id="GO:0005975">
    <property type="term" value="P:carbohydrate metabolic process"/>
    <property type="evidence" value="ECO:0007669"/>
    <property type="project" value="InterPro"/>
</dbReference>
<evidence type="ECO:0000256" key="4">
    <source>
        <dbReference type="ARBA" id="ARBA00023024"/>
    </source>
</evidence>
<dbReference type="EC" id="3.2.1.14" evidence="2"/>
<evidence type="ECO:0000256" key="6">
    <source>
        <dbReference type="RuleBase" id="RU000489"/>
    </source>
</evidence>
<accession>A0A934J428</accession>
<dbReference type="PROSITE" id="PS01095">
    <property type="entry name" value="GH18_1"/>
    <property type="match status" value="1"/>
</dbReference>
<comment type="caution">
    <text evidence="9">The sequence shown here is derived from an EMBL/GenBank/DDBJ whole genome shotgun (WGS) entry which is preliminary data.</text>
</comment>
<dbReference type="CDD" id="cd00257">
    <property type="entry name" value="beta-trefoil_FSCN-like"/>
    <property type="match status" value="1"/>
</dbReference>
<dbReference type="InterPro" id="IPR050314">
    <property type="entry name" value="Glycosyl_Hydrlase_18"/>
</dbReference>
<dbReference type="InterPro" id="IPR001223">
    <property type="entry name" value="Glyco_hydro18_cat"/>
</dbReference>
<proteinExistence type="inferred from homology"/>
<evidence type="ECO:0000256" key="2">
    <source>
        <dbReference type="ARBA" id="ARBA00012729"/>
    </source>
</evidence>
<keyword evidence="5 6" id="KW-0326">Glycosidase</keyword>
<feature type="domain" description="GH18" evidence="8">
    <location>
        <begin position="46"/>
        <end position="382"/>
    </location>
</feature>
<keyword evidence="4" id="KW-0146">Chitin degradation</keyword>
<dbReference type="GO" id="GO:0008061">
    <property type="term" value="F:chitin binding"/>
    <property type="evidence" value="ECO:0007669"/>
    <property type="project" value="InterPro"/>
</dbReference>
<evidence type="ECO:0000256" key="5">
    <source>
        <dbReference type="ARBA" id="ARBA00023295"/>
    </source>
</evidence>
<protein>
    <recommendedName>
        <fullName evidence="2">chitinase</fullName>
        <ecNumber evidence="2">3.2.1.14</ecNumber>
    </recommendedName>
</protein>
<dbReference type="EMBL" id="JAELUP010000003">
    <property type="protein sequence ID" value="MBJ6359947.1"/>
    <property type="molecule type" value="Genomic_DNA"/>
</dbReference>
<evidence type="ECO:0000256" key="3">
    <source>
        <dbReference type="ARBA" id="ARBA00022801"/>
    </source>
</evidence>
<dbReference type="Gene3D" id="3.20.20.80">
    <property type="entry name" value="Glycosidases"/>
    <property type="match status" value="1"/>
</dbReference>
<dbReference type="PANTHER" id="PTHR11177">
    <property type="entry name" value="CHITINASE"/>
    <property type="match status" value="1"/>
</dbReference>
<evidence type="ECO:0000259" key="8">
    <source>
        <dbReference type="PROSITE" id="PS51910"/>
    </source>
</evidence>
<dbReference type="Gene3D" id="3.10.50.10">
    <property type="match status" value="1"/>
</dbReference>
<name>A0A934J428_9BACL</name>
<evidence type="ECO:0000256" key="7">
    <source>
        <dbReference type="RuleBase" id="RU004453"/>
    </source>
</evidence>
<organism evidence="9 10">
    <name type="scientific">Paenibacillus roseus</name>
    <dbReference type="NCBI Taxonomy" id="2798579"/>
    <lineage>
        <taxon>Bacteria</taxon>
        <taxon>Bacillati</taxon>
        <taxon>Bacillota</taxon>
        <taxon>Bacilli</taxon>
        <taxon>Bacillales</taxon>
        <taxon>Paenibacillaceae</taxon>
        <taxon>Paenibacillus</taxon>
    </lineage>
</organism>
<keyword evidence="3 6" id="KW-0378">Hydrolase</keyword>
<dbReference type="GO" id="GO:0008843">
    <property type="term" value="F:endochitinase activity"/>
    <property type="evidence" value="ECO:0007669"/>
    <property type="project" value="UniProtKB-EC"/>
</dbReference>
<dbReference type="SUPFAM" id="SSF51445">
    <property type="entry name" value="(Trans)glycosidases"/>
    <property type="match status" value="1"/>
</dbReference>
<dbReference type="PROSITE" id="PS51910">
    <property type="entry name" value="GH18_2"/>
    <property type="match status" value="1"/>
</dbReference>
<dbReference type="RefSeq" id="WP_199017472.1">
    <property type="nucleotide sequence ID" value="NZ_JAELUP010000003.1"/>
</dbReference>
<dbReference type="CDD" id="cd06548">
    <property type="entry name" value="GH18_chitinase"/>
    <property type="match status" value="1"/>
</dbReference>
<comment type="catalytic activity">
    <reaction evidence="1">
        <text>Random endo-hydrolysis of N-acetyl-beta-D-glucosaminide (1-&gt;4)-beta-linkages in chitin and chitodextrins.</text>
        <dbReference type="EC" id="3.2.1.14"/>
    </reaction>
</comment>
<dbReference type="PANTHER" id="PTHR11177:SF317">
    <property type="entry name" value="CHITINASE 12-RELATED"/>
    <property type="match status" value="1"/>
</dbReference>
<evidence type="ECO:0000256" key="1">
    <source>
        <dbReference type="ARBA" id="ARBA00000822"/>
    </source>
</evidence>
<evidence type="ECO:0000313" key="10">
    <source>
        <dbReference type="Proteomes" id="UP000640274"/>
    </source>
</evidence>
<sequence>MNVKHAGLTPSFGKSLLLLLLSFTLIASTLGLTAPANKAYGAPLPKKIIAYVAGWANWTANDLNVERLSHINYSFALISNGRATLTNSDRTKLQLMVGLKSRNPDLKVSIAVGGWGANGFSDAALTNASRTTFADSIVDLVTQNNLDGVDIDWEYPTNPAGGTLARPQDKQNFTLLLAKIREKLNARTQISGKNYLLTIAAGASSGYLNGVEINNITPILDWINIMTYDFHGGWESSTGHHANLSGRDISVTSSVNLFRNAGVPASKIVIGGAFYGRGWRGVQNSNNGLDRTATGSGFEVDYNTIASQYLNKNGYVRYWDNNAQAPYLFNGNTFITYDDPQSLKLKVQYVKNNNLGGIMFWEYSNDRSGTLLQAIHSEVVSGTNPNPSGFSYLVAQANQKIVAADNYGNDPLVANRDTAGDWELFEFITNSDGTVSLKSKVNGKYVTADINNGGRLIARATTIQQWEKFNRVNLSDGTIALQALANNLYVTVEVNNGGRLIANRASVGGAWEAFRVHNT</sequence>
<reference evidence="9" key="1">
    <citation type="submission" date="2020-12" db="EMBL/GenBank/DDBJ databases">
        <authorList>
            <person name="Huq M.A."/>
        </authorList>
    </citation>
    <scope>NUCLEOTIDE SEQUENCE</scope>
    <source>
        <strain evidence="9">MAHUQ-46</strain>
    </source>
</reference>
<comment type="similarity">
    <text evidence="7">Belongs to the glycosyl hydrolase 18 family.</text>
</comment>
<dbReference type="SUPFAM" id="SSF50405">
    <property type="entry name" value="Actin-crosslinking proteins"/>
    <property type="match status" value="1"/>
</dbReference>
<dbReference type="Proteomes" id="UP000640274">
    <property type="component" value="Unassembled WGS sequence"/>
</dbReference>